<name>A0A9N8YXJ2_9GLOM</name>
<dbReference type="PANTHER" id="PTHR23055:SF188">
    <property type="entry name" value="EF-HAND DOMAIN-CONTAINING PROTEIN"/>
    <property type="match status" value="1"/>
</dbReference>
<dbReference type="Pfam" id="PF13405">
    <property type="entry name" value="EF-hand_6"/>
    <property type="match status" value="1"/>
</dbReference>
<evidence type="ECO:0000256" key="4">
    <source>
        <dbReference type="ARBA" id="ARBA00022833"/>
    </source>
</evidence>
<feature type="domain" description="EF-hand" evidence="10">
    <location>
        <begin position="364"/>
        <end position="399"/>
    </location>
</feature>
<dbReference type="InterPro" id="IPR043145">
    <property type="entry name" value="Znf_ZZ_sf"/>
</dbReference>
<dbReference type="Pfam" id="PF13833">
    <property type="entry name" value="EF-hand_8"/>
    <property type="match status" value="1"/>
</dbReference>
<comment type="caution">
    <text evidence="11">The sequence shown here is derived from an EMBL/GenBank/DDBJ whole genome shotgun (WGS) entry which is preliminary data.</text>
</comment>
<evidence type="ECO:0000313" key="12">
    <source>
        <dbReference type="Proteomes" id="UP000789739"/>
    </source>
</evidence>
<evidence type="ECO:0000256" key="1">
    <source>
        <dbReference type="ARBA" id="ARBA00022723"/>
    </source>
</evidence>
<evidence type="ECO:0000256" key="3">
    <source>
        <dbReference type="ARBA" id="ARBA00022771"/>
    </source>
</evidence>
<evidence type="ECO:0000256" key="8">
    <source>
        <dbReference type="SAM" id="Phobius"/>
    </source>
</evidence>
<dbReference type="InterPro" id="IPR000433">
    <property type="entry name" value="Znf_ZZ"/>
</dbReference>
<keyword evidence="8" id="KW-1133">Transmembrane helix</keyword>
<dbReference type="Pfam" id="PF00036">
    <property type="entry name" value="EF-hand_1"/>
    <property type="match status" value="1"/>
</dbReference>
<evidence type="ECO:0000313" key="11">
    <source>
        <dbReference type="EMBL" id="CAG8454409.1"/>
    </source>
</evidence>
<evidence type="ECO:0000256" key="5">
    <source>
        <dbReference type="ARBA" id="ARBA00022837"/>
    </source>
</evidence>
<evidence type="ECO:0000259" key="10">
    <source>
        <dbReference type="PROSITE" id="PS50222"/>
    </source>
</evidence>
<feature type="domain" description="ZZ-type" evidence="9">
    <location>
        <begin position="89"/>
        <end position="141"/>
    </location>
</feature>
<dbReference type="CDD" id="cd02340">
    <property type="entry name" value="ZZ_NBR1_like"/>
    <property type="match status" value="1"/>
</dbReference>
<evidence type="ECO:0000256" key="6">
    <source>
        <dbReference type="PROSITE-ProRule" id="PRU00228"/>
    </source>
</evidence>
<dbReference type="PRINTS" id="PR00450">
    <property type="entry name" value="RECOVERIN"/>
</dbReference>
<evidence type="ECO:0000256" key="7">
    <source>
        <dbReference type="SAM" id="MobiDB-lite"/>
    </source>
</evidence>
<dbReference type="Gene3D" id="3.30.60.90">
    <property type="match status" value="1"/>
</dbReference>
<proteinExistence type="predicted"/>
<dbReference type="AlphaFoldDB" id="A0A9N8YXJ2"/>
<evidence type="ECO:0000256" key="2">
    <source>
        <dbReference type="ARBA" id="ARBA00022737"/>
    </source>
</evidence>
<dbReference type="PROSITE" id="PS50135">
    <property type="entry name" value="ZF_ZZ_2"/>
    <property type="match status" value="1"/>
</dbReference>
<dbReference type="InterPro" id="IPR028846">
    <property type="entry name" value="Recoverin"/>
</dbReference>
<dbReference type="GO" id="GO:0008270">
    <property type="term" value="F:zinc ion binding"/>
    <property type="evidence" value="ECO:0007669"/>
    <property type="project" value="UniProtKB-KW"/>
</dbReference>
<dbReference type="PANTHER" id="PTHR23055">
    <property type="entry name" value="CALCIUM BINDING PROTEINS"/>
    <property type="match status" value="1"/>
</dbReference>
<keyword evidence="1" id="KW-0479">Metal-binding</keyword>
<dbReference type="InterPro" id="IPR002048">
    <property type="entry name" value="EF_hand_dom"/>
</dbReference>
<evidence type="ECO:0000259" key="9">
    <source>
        <dbReference type="PROSITE" id="PS50135"/>
    </source>
</evidence>
<dbReference type="SMART" id="SM00291">
    <property type="entry name" value="ZnF_ZZ"/>
    <property type="match status" value="1"/>
</dbReference>
<feature type="domain" description="EF-hand" evidence="10">
    <location>
        <begin position="255"/>
        <end position="290"/>
    </location>
</feature>
<protein>
    <submittedName>
        <fullName evidence="11">9607_t:CDS:1</fullName>
    </submittedName>
</protein>
<dbReference type="SMART" id="SM00054">
    <property type="entry name" value="EFh"/>
    <property type="match status" value="3"/>
</dbReference>
<reference evidence="11" key="1">
    <citation type="submission" date="2021-06" db="EMBL/GenBank/DDBJ databases">
        <authorList>
            <person name="Kallberg Y."/>
            <person name="Tangrot J."/>
            <person name="Rosling A."/>
        </authorList>
    </citation>
    <scope>NUCLEOTIDE SEQUENCE</scope>
    <source>
        <strain evidence="11">BR232B</strain>
    </source>
</reference>
<dbReference type="PROSITE" id="PS01357">
    <property type="entry name" value="ZF_ZZ_1"/>
    <property type="match status" value="1"/>
</dbReference>
<organism evidence="11 12">
    <name type="scientific">Paraglomus brasilianum</name>
    <dbReference type="NCBI Taxonomy" id="144538"/>
    <lineage>
        <taxon>Eukaryota</taxon>
        <taxon>Fungi</taxon>
        <taxon>Fungi incertae sedis</taxon>
        <taxon>Mucoromycota</taxon>
        <taxon>Glomeromycotina</taxon>
        <taxon>Glomeromycetes</taxon>
        <taxon>Paraglomerales</taxon>
        <taxon>Paraglomeraceae</taxon>
        <taxon>Paraglomus</taxon>
    </lineage>
</organism>
<dbReference type="Gene3D" id="1.10.238.10">
    <property type="entry name" value="EF-hand"/>
    <property type="match status" value="1"/>
</dbReference>
<dbReference type="InterPro" id="IPR011992">
    <property type="entry name" value="EF-hand-dom_pair"/>
</dbReference>
<dbReference type="InterPro" id="IPR018247">
    <property type="entry name" value="EF_Hand_1_Ca_BS"/>
</dbReference>
<dbReference type="SUPFAM" id="SSF57850">
    <property type="entry name" value="RING/U-box"/>
    <property type="match status" value="1"/>
</dbReference>
<dbReference type="OrthoDB" id="2122982at2759"/>
<keyword evidence="5" id="KW-0106">Calcium</keyword>
<dbReference type="Proteomes" id="UP000789739">
    <property type="component" value="Unassembled WGS sequence"/>
</dbReference>
<keyword evidence="4" id="KW-0862">Zinc</keyword>
<accession>A0A9N8YXJ2</accession>
<keyword evidence="8" id="KW-0812">Transmembrane</keyword>
<dbReference type="Pfam" id="PF00569">
    <property type="entry name" value="ZZ"/>
    <property type="match status" value="1"/>
</dbReference>
<feature type="domain" description="EF-hand" evidence="10">
    <location>
        <begin position="219"/>
        <end position="254"/>
    </location>
</feature>
<keyword evidence="8" id="KW-0472">Membrane</keyword>
<keyword evidence="3 6" id="KW-0863">Zinc-finger</keyword>
<feature type="compositionally biased region" description="Low complexity" evidence="7">
    <location>
        <begin position="39"/>
        <end position="55"/>
    </location>
</feature>
<dbReference type="CDD" id="cd00051">
    <property type="entry name" value="EFh"/>
    <property type="match status" value="2"/>
</dbReference>
<feature type="region of interest" description="Disordered" evidence="7">
    <location>
        <begin position="33"/>
        <end position="62"/>
    </location>
</feature>
<dbReference type="EMBL" id="CAJVPI010000010">
    <property type="protein sequence ID" value="CAG8454409.1"/>
    <property type="molecule type" value="Genomic_DNA"/>
</dbReference>
<feature type="transmembrane region" description="Helical" evidence="8">
    <location>
        <begin position="6"/>
        <end position="26"/>
    </location>
</feature>
<dbReference type="PROSITE" id="PS50222">
    <property type="entry name" value="EF_HAND_2"/>
    <property type="match status" value="3"/>
</dbReference>
<dbReference type="PROSITE" id="PS00018">
    <property type="entry name" value="EF_HAND_1"/>
    <property type="match status" value="2"/>
</dbReference>
<sequence length="424" mass="47309">MGTPLSNGAFLVGGVLSGLGLLYTLYSVRRPSGTRSSHQQASANSQRGSSNSQQGVENPFDTDAPEAQNLLHLLNSIADDQARKEGYVHRGIICSHCRASPIRGIRYKCANCADYDLCESCEAHQVHLRTHTFLKIKIPIAPLANPRSALLNVFYPGLPLDLPALSRDKLRELQRKTHFDQVELEALYEQFRSIATVPRDGGGIDRKTFDQCLGPLGLEKNLITDRIFKFFDQDGDGIINFSELVCGLSILCKGNLEEKMRCAFKGYDLDDDGKISKEELQKIFKAYFHLSTELVRDVVKAMEEELMESYESSPAQPVAAAFNAAVPPDSNAHYTAVKTASLEDLPSIEWEPRVPVNECLSSEAIEELVEKVFESINTKGDNYIDWEEFRDYVQTDTSIVAWFEALGSRTDDLVLRNDSVFAKD</sequence>
<gene>
    <name evidence="11" type="ORF">PBRASI_LOCUS224</name>
</gene>
<dbReference type="GO" id="GO:0005509">
    <property type="term" value="F:calcium ion binding"/>
    <property type="evidence" value="ECO:0007669"/>
    <property type="project" value="InterPro"/>
</dbReference>
<dbReference type="SUPFAM" id="SSF47473">
    <property type="entry name" value="EF-hand"/>
    <property type="match status" value="1"/>
</dbReference>
<keyword evidence="2" id="KW-0677">Repeat</keyword>
<keyword evidence="12" id="KW-1185">Reference proteome</keyword>